<name>A0A9J6ELB0_RHIMP</name>
<comment type="caution">
    <text evidence="5">The sequence shown here is derived from an EMBL/GenBank/DDBJ whole genome shotgun (WGS) entry which is preliminary data.</text>
</comment>
<reference evidence="5" key="1">
    <citation type="journal article" date="2020" name="Cell">
        <title>Large-Scale Comparative Analyses of Tick Genomes Elucidate Their Genetic Diversity and Vector Capacities.</title>
        <authorList>
            <consortium name="Tick Genome and Microbiome Consortium (TIGMIC)"/>
            <person name="Jia N."/>
            <person name="Wang J."/>
            <person name="Shi W."/>
            <person name="Du L."/>
            <person name="Sun Y."/>
            <person name="Zhan W."/>
            <person name="Jiang J.F."/>
            <person name="Wang Q."/>
            <person name="Zhang B."/>
            <person name="Ji P."/>
            <person name="Bell-Sakyi L."/>
            <person name="Cui X.M."/>
            <person name="Yuan T.T."/>
            <person name="Jiang B.G."/>
            <person name="Yang W.F."/>
            <person name="Lam T.T."/>
            <person name="Chang Q.C."/>
            <person name="Ding S.J."/>
            <person name="Wang X.J."/>
            <person name="Zhu J.G."/>
            <person name="Ruan X.D."/>
            <person name="Zhao L."/>
            <person name="Wei J.T."/>
            <person name="Ye R.Z."/>
            <person name="Que T.C."/>
            <person name="Du C.H."/>
            <person name="Zhou Y.H."/>
            <person name="Cheng J.X."/>
            <person name="Dai P.F."/>
            <person name="Guo W.B."/>
            <person name="Han X.H."/>
            <person name="Huang E.J."/>
            <person name="Li L.F."/>
            <person name="Wei W."/>
            <person name="Gao Y.C."/>
            <person name="Liu J.Z."/>
            <person name="Shao H.Z."/>
            <person name="Wang X."/>
            <person name="Wang C.C."/>
            <person name="Yang T.C."/>
            <person name="Huo Q.B."/>
            <person name="Li W."/>
            <person name="Chen H.Y."/>
            <person name="Chen S.E."/>
            <person name="Zhou L.G."/>
            <person name="Ni X.B."/>
            <person name="Tian J.H."/>
            <person name="Sheng Y."/>
            <person name="Liu T."/>
            <person name="Pan Y.S."/>
            <person name="Xia L.Y."/>
            <person name="Li J."/>
            <person name="Zhao F."/>
            <person name="Cao W.C."/>
        </authorList>
    </citation>
    <scope>NUCLEOTIDE SEQUENCE</scope>
    <source>
        <strain evidence="5">Rmic-2018</strain>
    </source>
</reference>
<feature type="compositionally biased region" description="Polar residues" evidence="3">
    <location>
        <begin position="712"/>
        <end position="721"/>
    </location>
</feature>
<evidence type="ECO:0000256" key="1">
    <source>
        <dbReference type="ARBA" id="ARBA00007473"/>
    </source>
</evidence>
<dbReference type="EMBL" id="JABSTU010000003">
    <property type="protein sequence ID" value="KAH8035134.1"/>
    <property type="molecule type" value="Genomic_DNA"/>
</dbReference>
<feature type="compositionally biased region" description="Basic and acidic residues" evidence="3">
    <location>
        <begin position="954"/>
        <end position="965"/>
    </location>
</feature>
<dbReference type="VEuPathDB" id="VectorBase:LOC119181382"/>
<feature type="compositionally biased region" description="Basic and acidic residues" evidence="3">
    <location>
        <begin position="584"/>
        <end position="611"/>
    </location>
</feature>
<comment type="similarity">
    <text evidence="1">Belongs to the KRI1 family.</text>
</comment>
<feature type="domain" description="Kri1-like C-terminal" evidence="4">
    <location>
        <begin position="766"/>
        <end position="853"/>
    </location>
</feature>
<dbReference type="Pfam" id="PF05178">
    <property type="entry name" value="Kri1"/>
    <property type="match status" value="1"/>
</dbReference>
<feature type="compositionally biased region" description="Basic residues" evidence="3">
    <location>
        <begin position="875"/>
        <end position="884"/>
    </location>
</feature>
<feature type="compositionally biased region" description="Low complexity" evidence="3">
    <location>
        <begin position="902"/>
        <end position="914"/>
    </location>
</feature>
<dbReference type="PANTHER" id="PTHR14490:SF5">
    <property type="entry name" value="PROTEIN KRI1 HOMOLOG"/>
    <property type="match status" value="1"/>
</dbReference>
<dbReference type="AlphaFoldDB" id="A0A9J6ELB0"/>
<evidence type="ECO:0000256" key="3">
    <source>
        <dbReference type="SAM" id="MobiDB-lite"/>
    </source>
</evidence>
<proteinExistence type="inferred from homology"/>
<evidence type="ECO:0000256" key="2">
    <source>
        <dbReference type="ARBA" id="ARBA00017294"/>
    </source>
</evidence>
<dbReference type="GO" id="GO:0030686">
    <property type="term" value="C:90S preribosome"/>
    <property type="evidence" value="ECO:0007669"/>
    <property type="project" value="TreeGrafter"/>
</dbReference>
<dbReference type="VEuPathDB" id="VectorBase:LOC119164714"/>
<evidence type="ECO:0000313" key="5">
    <source>
        <dbReference type="EMBL" id="KAH8035134.1"/>
    </source>
</evidence>
<feature type="region of interest" description="Disordered" evidence="3">
    <location>
        <begin position="48"/>
        <end position="68"/>
    </location>
</feature>
<dbReference type="GO" id="GO:0000447">
    <property type="term" value="P:endonucleolytic cleavage in ITS1 to separate SSU-rRNA from 5.8S rRNA and LSU-rRNA from tricistronic rRNA transcript (SSU-rRNA, 5.8S rRNA, LSU-rRNA)"/>
    <property type="evidence" value="ECO:0007669"/>
    <property type="project" value="TreeGrafter"/>
</dbReference>
<gene>
    <name evidence="5" type="ORF">HPB51_004375</name>
</gene>
<evidence type="ECO:0000313" key="6">
    <source>
        <dbReference type="Proteomes" id="UP000821866"/>
    </source>
</evidence>
<feature type="compositionally biased region" description="Acidic residues" evidence="3">
    <location>
        <begin position="682"/>
        <end position="711"/>
    </location>
</feature>
<feature type="compositionally biased region" description="Basic and acidic residues" evidence="3">
    <location>
        <begin position="382"/>
        <end position="391"/>
    </location>
</feature>
<reference evidence="5" key="2">
    <citation type="submission" date="2021-09" db="EMBL/GenBank/DDBJ databases">
        <authorList>
            <person name="Jia N."/>
            <person name="Wang J."/>
            <person name="Shi W."/>
            <person name="Du L."/>
            <person name="Sun Y."/>
            <person name="Zhan W."/>
            <person name="Jiang J."/>
            <person name="Wang Q."/>
            <person name="Zhang B."/>
            <person name="Ji P."/>
            <person name="Sakyi L.B."/>
            <person name="Cui X."/>
            <person name="Yuan T."/>
            <person name="Jiang B."/>
            <person name="Yang W."/>
            <person name="Lam T.T.-Y."/>
            <person name="Chang Q."/>
            <person name="Ding S."/>
            <person name="Wang X."/>
            <person name="Zhu J."/>
            <person name="Ruan X."/>
            <person name="Zhao L."/>
            <person name="Wei J."/>
            <person name="Que T."/>
            <person name="Du C."/>
            <person name="Cheng J."/>
            <person name="Dai P."/>
            <person name="Han X."/>
            <person name="Huang E."/>
            <person name="Gao Y."/>
            <person name="Liu J."/>
            <person name="Shao H."/>
            <person name="Ye R."/>
            <person name="Li L."/>
            <person name="Wei W."/>
            <person name="Wang X."/>
            <person name="Wang C."/>
            <person name="Huo Q."/>
            <person name="Li W."/>
            <person name="Guo W."/>
            <person name="Chen H."/>
            <person name="Chen S."/>
            <person name="Zhou L."/>
            <person name="Zhou L."/>
            <person name="Ni X."/>
            <person name="Tian J."/>
            <person name="Zhou Y."/>
            <person name="Sheng Y."/>
            <person name="Liu T."/>
            <person name="Pan Y."/>
            <person name="Xia L."/>
            <person name="Li J."/>
            <person name="Zhao F."/>
            <person name="Cao W."/>
        </authorList>
    </citation>
    <scope>NUCLEOTIDE SEQUENCE</scope>
    <source>
        <strain evidence="5">Rmic-2018</strain>
        <tissue evidence="5">Larvae</tissue>
    </source>
</reference>
<feature type="region of interest" description="Disordered" evidence="3">
    <location>
        <begin position="578"/>
        <end position="611"/>
    </location>
</feature>
<feature type="region of interest" description="Disordered" evidence="3">
    <location>
        <begin position="669"/>
        <end position="741"/>
    </location>
</feature>
<sequence length="1055" mass="121414">MADLFRGSDSDSDDVGQLKLNEDYAKNYNKWREKEELQKLKDKYGENVALDSSSSSSESEDEDAEELTPTFEKKFLETLSALKSKDPKIYDKNTVFFEPTVYICRARTASWYAKTSTCPPDLQVLVGVLRPSAGHSRRMCRLLCSEWWHQVRFLKDCLRLTCQQDLSPPHVNYKYNLWLKLCNQVTEWLWNQVRPTLPARTRTKATSETKVLNLSECDVPVKHLDVLSKGPKFCVEPALRPAELVSVSRSVARRVPEDSRTTCVAECTDVLLKHRPRRVHDIVMSSVVDFLHSSGLTCVVSDKEGFFVVLTRGLFSEKGSVAIAKNFREVSHNPSKVKKQAVELLKSLSLDKLVNKSVKECIGNQEDEHEFTSRSGDAGEGEPVKEKQKKEKPMFLKDYKRKLIIEKQGMPSDEEDVEGDADLLTQHKQGHFATAAEEEHLKRSFKAALADFDDDEDDDGSLLKTAKHSEEVKAETDEEYKKWLKGEVDKIHQKKDVEKLGYLHDYWNSSNLDKAEEFLRDYILNKRYLEKSRLPAAQPEDDEDLSADEAILEEQETFEHKFNYRFEEPDSEFIKKYPRTMQDSMRRKDDRRKLKRQEVRERKLQEKEQKKEEINRLKALKKKEILEKLQKLKEVTGNDQLGIADADIEGDFDPQEHDRRMNAIFNNEYYEQEAEESKPEDPLDEELELEDWDQWQGEDEEANEEGGEVEQDWSQNDNTYAGYNGGAGENQDDFEWTGETKGKRRKKSHFAKVVSRKKPLFDPSSKTFEEYFDEYYKLDFEDIVGGMPTRFRYRSVIPNDFGLTTEEILAAKDKELNRWCSVKKTCQYRTENEEMQDLRTFQRRATNDALKRKIFPSLYAEPTETSETPCEEQSKKKRRRKKKSGLVNREAATEERVDKSDTTSASITPASSSDVTVASKKKRKRKTSTHAEPLSGNSDAPPARLIPVNGDVSEPSKKVKSDHHNLSAVLSQVHATSRNGDIASKNGNTQTLANREMSASKKRKKKPKGVKQLLPPRQNIPVPALKVSDNRLKAYGLNPKKLKKQLIYGKKKDSS</sequence>
<dbReference type="Pfam" id="PF12936">
    <property type="entry name" value="Kri1_C"/>
    <property type="match status" value="1"/>
</dbReference>
<feature type="compositionally biased region" description="Basic residues" evidence="3">
    <location>
        <begin position="1000"/>
        <end position="1009"/>
    </location>
</feature>
<feature type="compositionally biased region" description="Polar residues" evidence="3">
    <location>
        <begin position="968"/>
        <end position="993"/>
    </location>
</feature>
<evidence type="ECO:0000259" key="4">
    <source>
        <dbReference type="Pfam" id="PF12936"/>
    </source>
</evidence>
<feature type="compositionally biased region" description="Basic and acidic residues" evidence="3">
    <location>
        <begin position="891"/>
        <end position="901"/>
    </location>
</feature>
<feature type="region of interest" description="Disordered" evidence="3">
    <location>
        <begin position="861"/>
        <end position="1022"/>
    </location>
</feature>
<accession>A0A9J6ELB0</accession>
<dbReference type="InterPro" id="IPR024626">
    <property type="entry name" value="Kri1-like_C"/>
</dbReference>
<protein>
    <recommendedName>
        <fullName evidence="2">Protein KRI1 homolog</fullName>
    </recommendedName>
</protein>
<feature type="region of interest" description="Disordered" evidence="3">
    <location>
        <begin position="365"/>
        <end position="391"/>
    </location>
</feature>
<keyword evidence="6" id="KW-1185">Reference proteome</keyword>
<dbReference type="InterPro" id="IPR018034">
    <property type="entry name" value="Kri1"/>
</dbReference>
<dbReference type="PANTHER" id="PTHR14490">
    <property type="entry name" value="ZINC FINGER, ZZ TYPE"/>
    <property type="match status" value="1"/>
</dbReference>
<dbReference type="Proteomes" id="UP000821866">
    <property type="component" value="Chromosome 11"/>
</dbReference>
<dbReference type="GO" id="GO:0005730">
    <property type="term" value="C:nucleolus"/>
    <property type="evidence" value="ECO:0007669"/>
    <property type="project" value="TreeGrafter"/>
</dbReference>
<feature type="compositionally biased region" description="Basic residues" evidence="3">
    <location>
        <begin position="919"/>
        <end position="928"/>
    </location>
</feature>
<organism evidence="5 6">
    <name type="scientific">Rhipicephalus microplus</name>
    <name type="common">Cattle tick</name>
    <name type="synonym">Boophilus microplus</name>
    <dbReference type="NCBI Taxonomy" id="6941"/>
    <lineage>
        <taxon>Eukaryota</taxon>
        <taxon>Metazoa</taxon>
        <taxon>Ecdysozoa</taxon>
        <taxon>Arthropoda</taxon>
        <taxon>Chelicerata</taxon>
        <taxon>Arachnida</taxon>
        <taxon>Acari</taxon>
        <taxon>Parasitiformes</taxon>
        <taxon>Ixodida</taxon>
        <taxon>Ixodoidea</taxon>
        <taxon>Ixodidae</taxon>
        <taxon>Rhipicephalinae</taxon>
        <taxon>Rhipicephalus</taxon>
        <taxon>Boophilus</taxon>
    </lineage>
</organism>